<dbReference type="GO" id="GO:0003899">
    <property type="term" value="F:DNA-directed RNA polymerase activity"/>
    <property type="evidence" value="ECO:0007669"/>
    <property type="project" value="UniProtKB-EC"/>
</dbReference>
<evidence type="ECO:0000259" key="2">
    <source>
        <dbReference type="Pfam" id="PF01191"/>
    </source>
</evidence>
<keyword evidence="1" id="KW-0804">Transcription</keyword>
<keyword evidence="3" id="KW-0240">DNA-directed RNA polymerase</keyword>
<dbReference type="InterPro" id="IPR000783">
    <property type="entry name" value="RNA_pol_subH/Rpb5_C"/>
</dbReference>
<dbReference type="InterPro" id="IPR035913">
    <property type="entry name" value="RPB5-like_sf"/>
</dbReference>
<dbReference type="Gene3D" id="3.90.940.20">
    <property type="entry name" value="RPB5-like RNA polymerase subunit"/>
    <property type="match status" value="1"/>
</dbReference>
<protein>
    <submittedName>
        <fullName evidence="3">DNA-directed RNA polymerase subunit H</fullName>
        <ecNumber evidence="3">2.7.7.6</ecNumber>
    </submittedName>
</protein>
<sequence>MVTAKSKKLDVLAHELVPSHTILTKAETDQLLKDYSIRLVNLPRIFEDDPAALALGAKEGSVVKIVRKSTTMVDRIDTYRFVVVRRT</sequence>
<accession>A0ABY6HQR7</accession>
<dbReference type="PANTHER" id="PTHR10535">
    <property type="entry name" value="DNA-DIRECTED RNA POLYMERASES I, II, AND III SUBUNIT RPABC1"/>
    <property type="match status" value="1"/>
</dbReference>
<keyword evidence="3" id="KW-0808">Transferase</keyword>
<dbReference type="Proteomes" id="UP001208689">
    <property type="component" value="Chromosome"/>
</dbReference>
<dbReference type="EMBL" id="CP104013">
    <property type="protein sequence ID" value="UYP45853.1"/>
    <property type="molecule type" value="Genomic_DNA"/>
</dbReference>
<evidence type="ECO:0000313" key="3">
    <source>
        <dbReference type="EMBL" id="UYP45853.1"/>
    </source>
</evidence>
<dbReference type="EC" id="2.7.7.6" evidence="3"/>
<keyword evidence="3" id="KW-0548">Nucleotidyltransferase</keyword>
<name>A0ABY6HQR7_9ARCH</name>
<dbReference type="PANTHER" id="PTHR10535:SF0">
    <property type="entry name" value="DNA-DIRECTED RNA POLYMERASES I, II, AND III SUBUNIT RPABC1"/>
    <property type="match status" value="1"/>
</dbReference>
<proteinExistence type="predicted"/>
<organism evidence="3 4">
    <name type="scientific">Candidatus Lokiarchaeum ossiferum</name>
    <dbReference type="NCBI Taxonomy" id="2951803"/>
    <lineage>
        <taxon>Archaea</taxon>
        <taxon>Promethearchaeati</taxon>
        <taxon>Promethearchaeota</taxon>
        <taxon>Promethearchaeia</taxon>
        <taxon>Promethearchaeales</taxon>
        <taxon>Promethearchaeaceae</taxon>
        <taxon>Candidatus Lokiarchaeum</taxon>
    </lineage>
</organism>
<dbReference type="Pfam" id="PF01191">
    <property type="entry name" value="RNA_pol_Rpb5_C"/>
    <property type="match status" value="1"/>
</dbReference>
<feature type="domain" description="RNA polymerase subunit H/Rpb5 C-terminal" evidence="2">
    <location>
        <begin position="10"/>
        <end position="82"/>
    </location>
</feature>
<dbReference type="GO" id="GO:0000428">
    <property type="term" value="C:DNA-directed RNA polymerase complex"/>
    <property type="evidence" value="ECO:0007669"/>
    <property type="project" value="UniProtKB-KW"/>
</dbReference>
<dbReference type="InterPro" id="IPR014381">
    <property type="entry name" value="Arch_Rpo5/euc_Rpb5"/>
</dbReference>
<evidence type="ECO:0000313" key="4">
    <source>
        <dbReference type="Proteomes" id="UP001208689"/>
    </source>
</evidence>
<dbReference type="SUPFAM" id="SSF55287">
    <property type="entry name" value="RPB5-like RNA polymerase subunit"/>
    <property type="match status" value="1"/>
</dbReference>
<gene>
    <name evidence="3" type="ORF">NEF87_002138</name>
</gene>
<reference evidence="3" key="1">
    <citation type="submission" date="2022-09" db="EMBL/GenBank/DDBJ databases">
        <title>Actin cytoskeleton and complex cell architecture in an #Asgard archaeon.</title>
        <authorList>
            <person name="Ponce Toledo R.I."/>
            <person name="Schleper C."/>
            <person name="Rodrigues Oliveira T."/>
            <person name="Wollweber F."/>
            <person name="Xu J."/>
            <person name="Rittmann S."/>
            <person name="Klingl A."/>
            <person name="Pilhofer M."/>
        </authorList>
    </citation>
    <scope>NUCLEOTIDE SEQUENCE</scope>
    <source>
        <strain evidence="3">B-35</strain>
    </source>
</reference>
<evidence type="ECO:0000256" key="1">
    <source>
        <dbReference type="ARBA" id="ARBA00023163"/>
    </source>
</evidence>
<dbReference type="NCBIfam" id="NF007129">
    <property type="entry name" value="PRK09570.1"/>
    <property type="match status" value="1"/>
</dbReference>
<keyword evidence="4" id="KW-1185">Reference proteome</keyword>